<dbReference type="SMART" id="SM00267">
    <property type="entry name" value="GGDEF"/>
    <property type="match status" value="1"/>
</dbReference>
<dbReference type="InterPro" id="IPR000644">
    <property type="entry name" value="CBS_dom"/>
</dbReference>
<dbReference type="InterPro" id="IPR046342">
    <property type="entry name" value="CBS_dom_sf"/>
</dbReference>
<protein>
    <submittedName>
        <fullName evidence="4">EAL domain-containing protein (Putative c-di-GMP-specific phosphodiesterase class I)/GGDEF domain-containing protein</fullName>
    </submittedName>
</protein>
<dbReference type="EMBL" id="JACHIR010000001">
    <property type="protein sequence ID" value="MBB5888919.1"/>
    <property type="molecule type" value="Genomic_DNA"/>
</dbReference>
<sequence>MTGLLEDVRFAFQPLFNLHTGGVVAIEALARPASRSVYELLRDAARAGELLETDVALAAAAVRAAAEHNNVVPLHVNVLAATVSKAAESIGPLLDAMRDTGRAPDTLWLEVGTPYSRLRRENLRNGLDLLRSSGFHIALDGIGDGDVPLSLYTELAPEMIKLDRRIVAGLPTDAGKAALVHALTVLAEHNGAQLVAEGVENEEQLAAVRRLGFGLAQGNLLAMAGRRPNVEITIAAALTKLPEGELTGPVRRRASGPRVTDFLHPATMLPVSATAEEVRSILANQGAVGGIVLVDENNRPRFTVDRNRFLLAVTGPYGHALHARREAARLADRPYVLPSDATALDLLDLLAQAERQRMNDEVVIVDSHDRCLGVVHSADVVRGIAELKVEQAASLNPLTRLPGSDALAREVDRRIAAREIFAVGWLDVDGFKQVNDSAGFAAGDDLIREIGRALADAAAVLPTVQVGHVGGDDFVFVSGLDDLVPLSSGQLDTQHTAGGLAVSMSLATLVCAAGSVTDYREVSRLLAPLKKHAKALRGDSWVLGRPGSDRMDVLRGGNAAPRVPPARRGTVSA</sequence>
<dbReference type="AlphaFoldDB" id="A0A7W9KBT5"/>
<feature type="region of interest" description="Disordered" evidence="1">
    <location>
        <begin position="553"/>
        <end position="573"/>
    </location>
</feature>
<dbReference type="SUPFAM" id="SSF54631">
    <property type="entry name" value="CBS-domain pair"/>
    <property type="match status" value="1"/>
</dbReference>
<dbReference type="PANTHER" id="PTHR33121">
    <property type="entry name" value="CYCLIC DI-GMP PHOSPHODIESTERASE PDEF"/>
    <property type="match status" value="1"/>
</dbReference>
<dbReference type="GO" id="GO:0071111">
    <property type="term" value="F:cyclic-guanylate-specific phosphodiesterase activity"/>
    <property type="evidence" value="ECO:0007669"/>
    <property type="project" value="InterPro"/>
</dbReference>
<dbReference type="PROSITE" id="PS50887">
    <property type="entry name" value="GGDEF"/>
    <property type="match status" value="1"/>
</dbReference>
<dbReference type="InterPro" id="IPR029787">
    <property type="entry name" value="Nucleotide_cyclase"/>
</dbReference>
<dbReference type="PANTHER" id="PTHR33121:SF70">
    <property type="entry name" value="SIGNALING PROTEIN YKOW"/>
    <property type="match status" value="1"/>
</dbReference>
<dbReference type="SUPFAM" id="SSF141868">
    <property type="entry name" value="EAL domain-like"/>
    <property type="match status" value="1"/>
</dbReference>
<dbReference type="SMART" id="SM00052">
    <property type="entry name" value="EAL"/>
    <property type="match status" value="1"/>
</dbReference>
<dbReference type="InterPro" id="IPR000160">
    <property type="entry name" value="GGDEF_dom"/>
</dbReference>
<dbReference type="InterPro" id="IPR050706">
    <property type="entry name" value="Cyclic-di-GMP_PDE-like"/>
</dbReference>
<keyword evidence="5" id="KW-1185">Reference proteome</keyword>
<organism evidence="4 5">
    <name type="scientific">Kutzneria kofuensis</name>
    <dbReference type="NCBI Taxonomy" id="103725"/>
    <lineage>
        <taxon>Bacteria</taxon>
        <taxon>Bacillati</taxon>
        <taxon>Actinomycetota</taxon>
        <taxon>Actinomycetes</taxon>
        <taxon>Pseudonocardiales</taxon>
        <taxon>Pseudonocardiaceae</taxon>
        <taxon>Kutzneria</taxon>
    </lineage>
</organism>
<dbReference type="PROSITE" id="PS50883">
    <property type="entry name" value="EAL"/>
    <property type="match status" value="1"/>
</dbReference>
<comment type="caution">
    <text evidence="4">The sequence shown here is derived from an EMBL/GenBank/DDBJ whole genome shotgun (WGS) entry which is preliminary data.</text>
</comment>
<feature type="domain" description="EAL" evidence="2">
    <location>
        <begin position="1"/>
        <end position="238"/>
    </location>
</feature>
<accession>A0A7W9KBT5</accession>
<reference evidence="4 5" key="1">
    <citation type="submission" date="2020-08" db="EMBL/GenBank/DDBJ databases">
        <title>Sequencing the genomes of 1000 actinobacteria strains.</title>
        <authorList>
            <person name="Klenk H.-P."/>
        </authorList>
    </citation>
    <scope>NUCLEOTIDE SEQUENCE [LARGE SCALE GENOMIC DNA]</scope>
    <source>
        <strain evidence="4 5">DSM 43851</strain>
    </source>
</reference>
<dbReference type="InterPro" id="IPR035919">
    <property type="entry name" value="EAL_sf"/>
</dbReference>
<dbReference type="CDD" id="cd01948">
    <property type="entry name" value="EAL"/>
    <property type="match status" value="1"/>
</dbReference>
<dbReference type="InterPro" id="IPR043128">
    <property type="entry name" value="Rev_trsase/Diguanyl_cyclase"/>
</dbReference>
<dbReference type="Pfam" id="PF00990">
    <property type="entry name" value="GGDEF"/>
    <property type="match status" value="1"/>
</dbReference>
<dbReference type="Gene3D" id="3.20.20.450">
    <property type="entry name" value="EAL domain"/>
    <property type="match status" value="1"/>
</dbReference>
<dbReference type="Proteomes" id="UP000585638">
    <property type="component" value="Unassembled WGS sequence"/>
</dbReference>
<dbReference type="Gene3D" id="3.30.70.270">
    <property type="match status" value="1"/>
</dbReference>
<feature type="domain" description="GGDEF" evidence="3">
    <location>
        <begin position="419"/>
        <end position="546"/>
    </location>
</feature>
<dbReference type="Pfam" id="PF00571">
    <property type="entry name" value="CBS"/>
    <property type="match status" value="1"/>
</dbReference>
<gene>
    <name evidence="4" type="ORF">BJ998_000115</name>
</gene>
<evidence type="ECO:0000313" key="5">
    <source>
        <dbReference type="Proteomes" id="UP000585638"/>
    </source>
</evidence>
<name>A0A7W9KBT5_9PSEU</name>
<dbReference type="Pfam" id="PF00563">
    <property type="entry name" value="EAL"/>
    <property type="match status" value="1"/>
</dbReference>
<evidence type="ECO:0000256" key="1">
    <source>
        <dbReference type="SAM" id="MobiDB-lite"/>
    </source>
</evidence>
<dbReference type="InterPro" id="IPR001633">
    <property type="entry name" value="EAL_dom"/>
</dbReference>
<dbReference type="SUPFAM" id="SSF55073">
    <property type="entry name" value="Nucleotide cyclase"/>
    <property type="match status" value="1"/>
</dbReference>
<dbReference type="RefSeq" id="WP_184857459.1">
    <property type="nucleotide sequence ID" value="NZ_BAAAWY010000102.1"/>
</dbReference>
<evidence type="ECO:0000259" key="2">
    <source>
        <dbReference type="PROSITE" id="PS50883"/>
    </source>
</evidence>
<evidence type="ECO:0000313" key="4">
    <source>
        <dbReference type="EMBL" id="MBB5888919.1"/>
    </source>
</evidence>
<proteinExistence type="predicted"/>
<evidence type="ECO:0000259" key="3">
    <source>
        <dbReference type="PROSITE" id="PS50887"/>
    </source>
</evidence>